<dbReference type="EMBL" id="KN826067">
    <property type="protein sequence ID" value="KIK80238.1"/>
    <property type="molecule type" value="Genomic_DNA"/>
</dbReference>
<sequence>EEPVTSQELKEVRGGYISCAVSPCCLLIQPNTVDGELAEKYMVRAFDVSLIDKEIAKKRTGLEEIREMYFTKRVCLV</sequence>
<organism evidence="1 2">
    <name type="scientific">Paxillus rubicundulus Ve08.2h10</name>
    <dbReference type="NCBI Taxonomy" id="930991"/>
    <lineage>
        <taxon>Eukaryota</taxon>
        <taxon>Fungi</taxon>
        <taxon>Dikarya</taxon>
        <taxon>Basidiomycota</taxon>
        <taxon>Agaricomycotina</taxon>
        <taxon>Agaricomycetes</taxon>
        <taxon>Agaricomycetidae</taxon>
        <taxon>Boletales</taxon>
        <taxon>Paxilineae</taxon>
        <taxon>Paxillaceae</taxon>
        <taxon>Paxillus</taxon>
    </lineage>
</organism>
<feature type="non-terminal residue" evidence="1">
    <location>
        <position position="1"/>
    </location>
</feature>
<evidence type="ECO:0000313" key="1">
    <source>
        <dbReference type="EMBL" id="KIK80238.1"/>
    </source>
</evidence>
<protein>
    <submittedName>
        <fullName evidence="1">Uncharacterized protein</fullName>
    </submittedName>
</protein>
<dbReference type="Proteomes" id="UP000054538">
    <property type="component" value="Unassembled WGS sequence"/>
</dbReference>
<dbReference type="AlphaFoldDB" id="A0A0D0CXE0"/>
<reference evidence="1 2" key="1">
    <citation type="submission" date="2014-04" db="EMBL/GenBank/DDBJ databases">
        <authorList>
            <consortium name="DOE Joint Genome Institute"/>
            <person name="Kuo A."/>
            <person name="Kohler A."/>
            <person name="Jargeat P."/>
            <person name="Nagy L.G."/>
            <person name="Floudas D."/>
            <person name="Copeland A."/>
            <person name="Barry K.W."/>
            <person name="Cichocki N."/>
            <person name="Veneault-Fourrey C."/>
            <person name="LaButti K."/>
            <person name="Lindquist E.A."/>
            <person name="Lipzen A."/>
            <person name="Lundell T."/>
            <person name="Morin E."/>
            <person name="Murat C."/>
            <person name="Sun H."/>
            <person name="Tunlid A."/>
            <person name="Henrissat B."/>
            <person name="Grigoriev I.V."/>
            <person name="Hibbett D.S."/>
            <person name="Martin F."/>
            <person name="Nordberg H.P."/>
            <person name="Cantor M.N."/>
            <person name="Hua S.X."/>
        </authorList>
    </citation>
    <scope>NUCLEOTIDE SEQUENCE [LARGE SCALE GENOMIC DNA]</scope>
    <source>
        <strain evidence="1 2">Ve08.2h10</strain>
    </source>
</reference>
<evidence type="ECO:0000313" key="2">
    <source>
        <dbReference type="Proteomes" id="UP000054538"/>
    </source>
</evidence>
<accession>A0A0D0CXE0</accession>
<keyword evidence="2" id="KW-1185">Reference proteome</keyword>
<reference evidence="2" key="2">
    <citation type="submission" date="2015-01" db="EMBL/GenBank/DDBJ databases">
        <title>Evolutionary Origins and Diversification of the Mycorrhizal Mutualists.</title>
        <authorList>
            <consortium name="DOE Joint Genome Institute"/>
            <consortium name="Mycorrhizal Genomics Consortium"/>
            <person name="Kohler A."/>
            <person name="Kuo A."/>
            <person name="Nagy L.G."/>
            <person name="Floudas D."/>
            <person name="Copeland A."/>
            <person name="Barry K.W."/>
            <person name="Cichocki N."/>
            <person name="Veneault-Fourrey C."/>
            <person name="LaButti K."/>
            <person name="Lindquist E.A."/>
            <person name="Lipzen A."/>
            <person name="Lundell T."/>
            <person name="Morin E."/>
            <person name="Murat C."/>
            <person name="Riley R."/>
            <person name="Ohm R."/>
            <person name="Sun H."/>
            <person name="Tunlid A."/>
            <person name="Henrissat B."/>
            <person name="Grigoriev I.V."/>
            <person name="Hibbett D.S."/>
            <person name="Martin F."/>
        </authorList>
    </citation>
    <scope>NUCLEOTIDE SEQUENCE [LARGE SCALE GENOMIC DNA]</scope>
    <source>
        <strain evidence="2">Ve08.2h10</strain>
    </source>
</reference>
<name>A0A0D0CXE0_9AGAM</name>
<proteinExistence type="predicted"/>
<dbReference type="HOGENOM" id="CLU_2644734_0_0_1"/>
<dbReference type="InParanoid" id="A0A0D0CXE0"/>
<gene>
    <name evidence="1" type="ORF">PAXRUDRAFT_159172</name>
</gene>